<name>A0A3S5AE78_9PLAT</name>
<accession>A0A3S5AE78</accession>
<dbReference type="AlphaFoldDB" id="A0A3S5AE78"/>
<proteinExistence type="predicted"/>
<organism evidence="1 2">
    <name type="scientific">Protopolystoma xenopodis</name>
    <dbReference type="NCBI Taxonomy" id="117903"/>
    <lineage>
        <taxon>Eukaryota</taxon>
        <taxon>Metazoa</taxon>
        <taxon>Spiralia</taxon>
        <taxon>Lophotrochozoa</taxon>
        <taxon>Platyhelminthes</taxon>
        <taxon>Monogenea</taxon>
        <taxon>Polyopisthocotylea</taxon>
        <taxon>Polystomatidea</taxon>
        <taxon>Polystomatidae</taxon>
        <taxon>Protopolystoma</taxon>
    </lineage>
</organism>
<protein>
    <submittedName>
        <fullName evidence="1">Uncharacterized protein</fullName>
    </submittedName>
</protein>
<keyword evidence="2" id="KW-1185">Reference proteome</keyword>
<sequence length="227" mass="24972">MIMSRQLTVDNITELIESTIKASTMERFREQSGLLTVRLDDLTQVRGSFNLPEFLVEASRITQQLGSLDSLDPSRLHVPSDLEQQVVQLSQSAQAIVDTLNRTVIYRGNQACDAFNTIKENVAAADLALQEARVAMEKSSNTIIDDASSWQDLLVRLNGKRKTLKEELNQQVGLVSSAGVTTSKAHDRLVEAGDRMKTMQATSKKSLADSKKVSASGAQTLVFCLLF</sequence>
<dbReference type="EMBL" id="CAAALY010020237">
    <property type="protein sequence ID" value="VEL14177.1"/>
    <property type="molecule type" value="Genomic_DNA"/>
</dbReference>
<evidence type="ECO:0000313" key="2">
    <source>
        <dbReference type="Proteomes" id="UP000784294"/>
    </source>
</evidence>
<reference evidence="1" key="1">
    <citation type="submission" date="2018-11" db="EMBL/GenBank/DDBJ databases">
        <authorList>
            <consortium name="Pathogen Informatics"/>
        </authorList>
    </citation>
    <scope>NUCLEOTIDE SEQUENCE</scope>
</reference>
<evidence type="ECO:0000313" key="1">
    <source>
        <dbReference type="EMBL" id="VEL14177.1"/>
    </source>
</evidence>
<dbReference type="Proteomes" id="UP000784294">
    <property type="component" value="Unassembled WGS sequence"/>
</dbReference>
<comment type="caution">
    <text evidence="1">The sequence shown here is derived from an EMBL/GenBank/DDBJ whole genome shotgun (WGS) entry which is preliminary data.</text>
</comment>
<gene>
    <name evidence="1" type="ORF">PXEA_LOCUS7617</name>
</gene>